<organism evidence="2 3">
    <name type="scientific">Sphaerobolus stellatus (strain SS14)</name>
    <dbReference type="NCBI Taxonomy" id="990650"/>
    <lineage>
        <taxon>Eukaryota</taxon>
        <taxon>Fungi</taxon>
        <taxon>Dikarya</taxon>
        <taxon>Basidiomycota</taxon>
        <taxon>Agaricomycotina</taxon>
        <taxon>Agaricomycetes</taxon>
        <taxon>Phallomycetidae</taxon>
        <taxon>Geastrales</taxon>
        <taxon>Sphaerobolaceae</taxon>
        <taxon>Sphaerobolus</taxon>
    </lineage>
</organism>
<name>A0A0C9VCU5_SPHS4</name>
<protein>
    <submittedName>
        <fullName evidence="2">Uncharacterized protein</fullName>
    </submittedName>
</protein>
<accession>A0A0C9VCU5</accession>
<dbReference type="EMBL" id="KN837190">
    <property type="protein sequence ID" value="KIJ35340.1"/>
    <property type="molecule type" value="Genomic_DNA"/>
</dbReference>
<dbReference type="HOGENOM" id="CLU_2039529_0_0_1"/>
<feature type="compositionally biased region" description="Polar residues" evidence="1">
    <location>
        <begin position="45"/>
        <end position="63"/>
    </location>
</feature>
<gene>
    <name evidence="2" type="ORF">M422DRAFT_262516</name>
</gene>
<keyword evidence="3" id="KW-1185">Reference proteome</keyword>
<dbReference type="AlphaFoldDB" id="A0A0C9VCU5"/>
<evidence type="ECO:0000313" key="3">
    <source>
        <dbReference type="Proteomes" id="UP000054279"/>
    </source>
</evidence>
<evidence type="ECO:0000256" key="1">
    <source>
        <dbReference type="SAM" id="MobiDB-lite"/>
    </source>
</evidence>
<proteinExistence type="predicted"/>
<feature type="compositionally biased region" description="Basic and acidic residues" evidence="1">
    <location>
        <begin position="81"/>
        <end position="99"/>
    </location>
</feature>
<dbReference type="Proteomes" id="UP000054279">
    <property type="component" value="Unassembled WGS sequence"/>
</dbReference>
<sequence>MVPSPEAQAKTDPSRQSLCILVKARRMGDQVQDYQRFISICNDNFTPTYIHSQPKHPTSSKTSAGDKENQCTDSGQRKKKTQDMKEKLKDTVTEKDKDKREKKKDKKGGEQKIVQEKNSNL</sequence>
<reference evidence="2 3" key="1">
    <citation type="submission" date="2014-06" db="EMBL/GenBank/DDBJ databases">
        <title>Evolutionary Origins and Diversification of the Mycorrhizal Mutualists.</title>
        <authorList>
            <consortium name="DOE Joint Genome Institute"/>
            <consortium name="Mycorrhizal Genomics Consortium"/>
            <person name="Kohler A."/>
            <person name="Kuo A."/>
            <person name="Nagy L.G."/>
            <person name="Floudas D."/>
            <person name="Copeland A."/>
            <person name="Barry K.W."/>
            <person name="Cichocki N."/>
            <person name="Veneault-Fourrey C."/>
            <person name="LaButti K."/>
            <person name="Lindquist E.A."/>
            <person name="Lipzen A."/>
            <person name="Lundell T."/>
            <person name="Morin E."/>
            <person name="Murat C."/>
            <person name="Riley R."/>
            <person name="Ohm R."/>
            <person name="Sun H."/>
            <person name="Tunlid A."/>
            <person name="Henrissat B."/>
            <person name="Grigoriev I.V."/>
            <person name="Hibbett D.S."/>
            <person name="Martin F."/>
        </authorList>
    </citation>
    <scope>NUCLEOTIDE SEQUENCE [LARGE SCALE GENOMIC DNA]</scope>
    <source>
        <strain evidence="2 3">SS14</strain>
    </source>
</reference>
<evidence type="ECO:0000313" key="2">
    <source>
        <dbReference type="EMBL" id="KIJ35340.1"/>
    </source>
</evidence>
<feature type="region of interest" description="Disordered" evidence="1">
    <location>
        <begin position="45"/>
        <end position="121"/>
    </location>
</feature>